<keyword evidence="4" id="KW-1185">Reference proteome</keyword>
<evidence type="ECO:0000313" key="3">
    <source>
        <dbReference type="EMBL" id="MCX2972521.1"/>
    </source>
</evidence>
<dbReference type="PANTHER" id="PTHR30469:SF12">
    <property type="entry name" value="MULTIDRUG RESISTANCE PROTEIN MDTA"/>
    <property type="match status" value="1"/>
</dbReference>
<evidence type="ECO:0000313" key="4">
    <source>
        <dbReference type="Proteomes" id="UP001143307"/>
    </source>
</evidence>
<dbReference type="Gene3D" id="1.10.287.470">
    <property type="entry name" value="Helix hairpin bin"/>
    <property type="match status" value="1"/>
</dbReference>
<dbReference type="InterPro" id="IPR058627">
    <property type="entry name" value="MdtA-like_C"/>
</dbReference>
<gene>
    <name evidence="3" type="ORF">EYC87_02805</name>
</gene>
<reference evidence="3" key="1">
    <citation type="submission" date="2019-02" db="EMBL/GenBank/DDBJ databases">
        <authorList>
            <person name="Li S.-H."/>
        </authorList>
    </citation>
    <scope>NUCLEOTIDE SEQUENCE</scope>
    <source>
        <strain evidence="3">IMCC8485</strain>
    </source>
</reference>
<protein>
    <submittedName>
        <fullName evidence="3">Efflux RND transporter periplasmic adaptor subunit</fullName>
    </submittedName>
</protein>
<name>A0ABT3SRB6_9GAMM</name>
<dbReference type="NCBIfam" id="TIGR01730">
    <property type="entry name" value="RND_mfp"/>
    <property type="match status" value="1"/>
</dbReference>
<proteinExistence type="inferred from homology"/>
<dbReference type="Gene3D" id="2.40.50.100">
    <property type="match status" value="1"/>
</dbReference>
<dbReference type="Proteomes" id="UP001143307">
    <property type="component" value="Unassembled WGS sequence"/>
</dbReference>
<dbReference type="Gene3D" id="2.40.420.20">
    <property type="match status" value="1"/>
</dbReference>
<comment type="similarity">
    <text evidence="1">Belongs to the membrane fusion protein (MFP) (TC 8.A.1) family.</text>
</comment>
<dbReference type="Pfam" id="PF25967">
    <property type="entry name" value="RND-MFP_C"/>
    <property type="match status" value="1"/>
</dbReference>
<evidence type="ECO:0000256" key="1">
    <source>
        <dbReference type="ARBA" id="ARBA00009477"/>
    </source>
</evidence>
<feature type="domain" description="Multidrug resistance protein MdtA-like C-terminal permuted SH3" evidence="2">
    <location>
        <begin position="325"/>
        <end position="370"/>
    </location>
</feature>
<dbReference type="InterPro" id="IPR006143">
    <property type="entry name" value="RND_pump_MFP"/>
</dbReference>
<evidence type="ECO:0000259" key="2">
    <source>
        <dbReference type="Pfam" id="PF25967"/>
    </source>
</evidence>
<dbReference type="RefSeq" id="WP_279251521.1">
    <property type="nucleotide sequence ID" value="NZ_SHNP01000001.1"/>
</dbReference>
<dbReference type="Gene3D" id="2.40.30.170">
    <property type="match status" value="1"/>
</dbReference>
<organism evidence="3 4">
    <name type="scientific">Candidatus Seongchinamella marina</name>
    <dbReference type="NCBI Taxonomy" id="2518990"/>
    <lineage>
        <taxon>Bacteria</taxon>
        <taxon>Pseudomonadati</taxon>
        <taxon>Pseudomonadota</taxon>
        <taxon>Gammaproteobacteria</taxon>
        <taxon>Cellvibrionales</taxon>
        <taxon>Halieaceae</taxon>
        <taxon>Seongchinamella</taxon>
    </lineage>
</organism>
<dbReference type="SUPFAM" id="SSF111369">
    <property type="entry name" value="HlyD-like secretion proteins"/>
    <property type="match status" value="1"/>
</dbReference>
<dbReference type="PANTHER" id="PTHR30469">
    <property type="entry name" value="MULTIDRUG RESISTANCE PROTEIN MDTA"/>
    <property type="match status" value="1"/>
</dbReference>
<sequence>MTKNLVKIIAPIAVIAVSVGAYAVLQVSRPEPEKNEKGPRPTSVYTATVGQKDASLEVITQGEVRSRTEIDLVSQVGGRVISVSPEFVEGGRIEPEISLLQIEDTDYRLALSQAQARMADAELSVQQALADQDVARKQLRNDKTASDLALKKPQVAQARAMREAAQAGLQQARLDLKRTSITLPFAGRVAETRVHIGQFITPGAILGKVFGTELVEVRLPLNNRQLASLGLPIGYIASEGGGLPVSFSAQVAGELHQWQGKLVRLDASVDSDTRMLYAMAEVADPYGNAASASGMPLAVGLFVDAKIQGRSLKAAMSIPGNALRAGNLVYVINGEGRLEIRNVNVVHSTPERAVIAKGLAPGEKVVVSAIRNPIQGMALAAMNAEDQ</sequence>
<dbReference type="EMBL" id="SHNP01000001">
    <property type="protein sequence ID" value="MCX2972521.1"/>
    <property type="molecule type" value="Genomic_DNA"/>
</dbReference>
<comment type="caution">
    <text evidence="3">The sequence shown here is derived from an EMBL/GenBank/DDBJ whole genome shotgun (WGS) entry which is preliminary data.</text>
</comment>
<accession>A0ABT3SRB6</accession>